<accession>G8YFZ2</accession>
<dbReference type="STRING" id="559304.G8YFZ2"/>
<keyword evidence="2" id="KW-0812">Transmembrane</keyword>
<dbReference type="InterPro" id="IPR018571">
    <property type="entry name" value="Membrane_anchor_Opy2_N"/>
</dbReference>
<feature type="compositionally biased region" description="Low complexity" evidence="1">
    <location>
        <begin position="342"/>
        <end position="356"/>
    </location>
</feature>
<proteinExistence type="predicted"/>
<organism evidence="4 5">
    <name type="scientific">Pichia sorbitophila (strain ATCC MYA-4447 / BCRC 22081 / CBS 7064 / NBRC 10061 / NRRL Y-12695)</name>
    <name type="common">Hybrid yeast</name>
    <dbReference type="NCBI Taxonomy" id="559304"/>
    <lineage>
        <taxon>Eukaryota</taxon>
        <taxon>Fungi</taxon>
        <taxon>Dikarya</taxon>
        <taxon>Ascomycota</taxon>
        <taxon>Saccharomycotina</taxon>
        <taxon>Pichiomycetes</taxon>
        <taxon>Debaryomycetaceae</taxon>
        <taxon>Millerozyma</taxon>
    </lineage>
</organism>
<dbReference type="InParanoid" id="G8YFZ2"/>
<gene>
    <name evidence="4" type="primary">Piso0_002787</name>
    <name evidence="4" type="ORF">GNLVRS01_PISO0I17806g</name>
</gene>
<reference evidence="4 5" key="1">
    <citation type="journal article" date="2012" name="G3 (Bethesda)">
        <title>Pichia sorbitophila, an interspecies yeast hybrid reveals early steps of genome resolution following polyploidization.</title>
        <authorList>
            <person name="Leh Louis V."/>
            <person name="Despons L."/>
            <person name="Friedrich A."/>
            <person name="Martin T."/>
            <person name="Durrens P."/>
            <person name="Casaregola S."/>
            <person name="Neuveglise C."/>
            <person name="Fairhead C."/>
            <person name="Marck C."/>
            <person name="Cruz J.A."/>
            <person name="Straub M.L."/>
            <person name="Kugler V."/>
            <person name="Sacerdot C."/>
            <person name="Uzunov Z."/>
            <person name="Thierry A."/>
            <person name="Weiss S."/>
            <person name="Bleykasten C."/>
            <person name="De Montigny J."/>
            <person name="Jacques N."/>
            <person name="Jung P."/>
            <person name="Lemaire M."/>
            <person name="Mallet S."/>
            <person name="Morel G."/>
            <person name="Richard G.F."/>
            <person name="Sarkar A."/>
            <person name="Savel G."/>
            <person name="Schacherer J."/>
            <person name="Seret M.L."/>
            <person name="Talla E."/>
            <person name="Samson G."/>
            <person name="Jubin C."/>
            <person name="Poulain J."/>
            <person name="Vacherie B."/>
            <person name="Barbe V."/>
            <person name="Pelletier E."/>
            <person name="Sherman D.J."/>
            <person name="Westhof E."/>
            <person name="Weissenbach J."/>
            <person name="Baret P.V."/>
            <person name="Wincker P."/>
            <person name="Gaillardin C."/>
            <person name="Dujon B."/>
            <person name="Souciet J.L."/>
        </authorList>
    </citation>
    <scope>NUCLEOTIDE SEQUENCE [LARGE SCALE GENOMIC DNA]</scope>
    <source>
        <strain evidence="5">ATCC MYA-4447 / BCRC 22081 / CBS 7064 / NBRC 10061 / NRRL Y-12695</strain>
    </source>
</reference>
<protein>
    <submittedName>
        <fullName evidence="4">Piso0_002787 protein</fullName>
    </submittedName>
</protein>
<feature type="transmembrane region" description="Helical" evidence="2">
    <location>
        <begin position="67"/>
        <end position="90"/>
    </location>
</feature>
<dbReference type="Pfam" id="PF09463">
    <property type="entry name" value="Opy2"/>
    <property type="match status" value="1"/>
</dbReference>
<feature type="compositionally biased region" description="Low complexity" evidence="1">
    <location>
        <begin position="399"/>
        <end position="421"/>
    </location>
</feature>
<feature type="domain" description="Membrane anchor Opy2 N-terminal" evidence="3">
    <location>
        <begin position="17"/>
        <end position="52"/>
    </location>
</feature>
<evidence type="ECO:0000313" key="5">
    <source>
        <dbReference type="Proteomes" id="UP000005222"/>
    </source>
</evidence>
<dbReference type="EMBL" id="FO082051">
    <property type="protein sequence ID" value="CCE82091.1"/>
    <property type="molecule type" value="Genomic_DNA"/>
</dbReference>
<evidence type="ECO:0000256" key="1">
    <source>
        <dbReference type="SAM" id="MobiDB-lite"/>
    </source>
</evidence>
<feature type="region of interest" description="Disordered" evidence="1">
    <location>
        <begin position="269"/>
        <end position="484"/>
    </location>
</feature>
<evidence type="ECO:0000256" key="2">
    <source>
        <dbReference type="SAM" id="Phobius"/>
    </source>
</evidence>
<dbReference type="OMA" id="TCTINCK"/>
<feature type="region of interest" description="Disordered" evidence="1">
    <location>
        <begin position="174"/>
        <end position="202"/>
    </location>
</feature>
<feature type="compositionally biased region" description="Acidic residues" evidence="1">
    <location>
        <begin position="378"/>
        <end position="388"/>
    </location>
</feature>
<feature type="compositionally biased region" description="Low complexity" evidence="1">
    <location>
        <begin position="466"/>
        <end position="476"/>
    </location>
</feature>
<dbReference type="eggNOG" id="ENOG502S90A">
    <property type="taxonomic scope" value="Eukaryota"/>
</dbReference>
<sequence>MIEDTIFLTGISKREDCVSCPPTSPTCTINCKKNEECVLRSASCSKCAEYYCSPVSSKKKSIPVGGIVGGIVGGFVFLALIAGFLFYYFVYRKKRPFLEDEDDIIMGDVDAEYDKEGDYTISQLDSISGEQRPAAGPIGGQAAQQWEKPPGISAAQRPSIKDRRVSSYESFTRINPRTTRGGARRMAAKRRARQKQRVQAGTYPASIASDRRSLATSLSTAASNILPIAYIPGVTVRPTKNNTRSIYSHEDDSIFSDLNALEEASIVGTIRSGGRSEGSAGSGSTEARDRTMTAIKAQPKLVNVDRIEEGDEDEDEDYDYTSTSAPARNDGHNGFLTVPGGSQQNSSSSFSFANTSHQTGGSGTLSASPGTSGVSGDSDSDSDVDSDIGEIQRATSVRQPSAPSTAGTAPPSASQASSRSNRSGREVLINTDSVAELSALPPPTNPAAVGGHENDSGSFILDVEYDGPPRSPFSDPSDPPEHSS</sequence>
<dbReference type="OrthoDB" id="2402916at2759"/>
<feature type="compositionally biased region" description="Acidic residues" evidence="1">
    <location>
        <begin position="308"/>
        <end position="319"/>
    </location>
</feature>
<keyword evidence="2" id="KW-0472">Membrane</keyword>
<dbReference type="HOGENOM" id="CLU_035824_0_0_1"/>
<name>G8YFZ2_PICSO</name>
<keyword evidence="2" id="KW-1133">Transmembrane helix</keyword>
<evidence type="ECO:0000313" key="4">
    <source>
        <dbReference type="EMBL" id="CCE82091.1"/>
    </source>
</evidence>
<keyword evidence="5" id="KW-1185">Reference proteome</keyword>
<dbReference type="Proteomes" id="UP000005222">
    <property type="component" value="Chromosome I"/>
</dbReference>
<dbReference type="AlphaFoldDB" id="G8YFZ2"/>
<feature type="region of interest" description="Disordered" evidence="1">
    <location>
        <begin position="129"/>
        <end position="159"/>
    </location>
</feature>
<evidence type="ECO:0000259" key="3">
    <source>
        <dbReference type="Pfam" id="PF09463"/>
    </source>
</evidence>
<feature type="compositionally biased region" description="Basic residues" evidence="1">
    <location>
        <begin position="182"/>
        <end position="196"/>
    </location>
</feature>
<feature type="compositionally biased region" description="Low complexity" evidence="1">
    <location>
        <begin position="131"/>
        <end position="145"/>
    </location>
</feature>